<dbReference type="Proteomes" id="UP000193689">
    <property type="component" value="Unassembled WGS sequence"/>
</dbReference>
<reference evidence="1 2" key="1">
    <citation type="submission" date="2016-07" db="EMBL/GenBank/DDBJ databases">
        <title>Pervasive Adenine N6-methylation of Active Genes in Fungi.</title>
        <authorList>
            <consortium name="DOE Joint Genome Institute"/>
            <person name="Mondo S.J."/>
            <person name="Dannebaum R.O."/>
            <person name="Kuo R.C."/>
            <person name="Labutti K."/>
            <person name="Haridas S."/>
            <person name="Kuo A."/>
            <person name="Salamov A."/>
            <person name="Ahrendt S.R."/>
            <person name="Lipzen A."/>
            <person name="Sullivan W."/>
            <person name="Andreopoulos W.B."/>
            <person name="Clum A."/>
            <person name="Lindquist E."/>
            <person name="Daum C."/>
            <person name="Ramamoorthy G.K."/>
            <person name="Gryganskyi A."/>
            <person name="Culley D."/>
            <person name="Magnuson J.K."/>
            <person name="James T.Y."/>
            <person name="O'Malley M.A."/>
            <person name="Stajich J.E."/>
            <person name="Spatafora J.W."/>
            <person name="Visel A."/>
            <person name="Grigoriev I.V."/>
        </authorList>
    </citation>
    <scope>NUCLEOTIDE SEQUENCE [LARGE SCALE GENOMIC DNA]</scope>
    <source>
        <strain evidence="1 2">CBS 129021</strain>
    </source>
</reference>
<dbReference type="AlphaFoldDB" id="A0A1Y2DJP0"/>
<dbReference type="InParanoid" id="A0A1Y2DJP0"/>
<comment type="caution">
    <text evidence="1">The sequence shown here is derived from an EMBL/GenBank/DDBJ whole genome shotgun (WGS) entry which is preliminary data.</text>
</comment>
<organism evidence="1 2">
    <name type="scientific">Pseudomassariella vexata</name>
    <dbReference type="NCBI Taxonomy" id="1141098"/>
    <lineage>
        <taxon>Eukaryota</taxon>
        <taxon>Fungi</taxon>
        <taxon>Dikarya</taxon>
        <taxon>Ascomycota</taxon>
        <taxon>Pezizomycotina</taxon>
        <taxon>Sordariomycetes</taxon>
        <taxon>Xylariomycetidae</taxon>
        <taxon>Amphisphaeriales</taxon>
        <taxon>Pseudomassariaceae</taxon>
        <taxon>Pseudomassariella</taxon>
    </lineage>
</organism>
<proteinExistence type="predicted"/>
<name>A0A1Y2DJP0_9PEZI</name>
<gene>
    <name evidence="1" type="ORF">BCR38DRAFT_412485</name>
</gene>
<dbReference type="EMBL" id="MCFJ01000013">
    <property type="protein sequence ID" value="ORY59468.1"/>
    <property type="molecule type" value="Genomic_DNA"/>
</dbReference>
<evidence type="ECO:0000313" key="1">
    <source>
        <dbReference type="EMBL" id="ORY59468.1"/>
    </source>
</evidence>
<dbReference type="GeneID" id="63774911"/>
<evidence type="ECO:0000313" key="2">
    <source>
        <dbReference type="Proteomes" id="UP000193689"/>
    </source>
</evidence>
<sequence length="185" mass="21272">MHNSSQYNTAIFPSSQDSLNYYSNHPQRTERVALEPSNTTVLKYKIMDKLFSVFKATPKTGTIADFIKLHPYVERLANHMYGKTNITKMAYGKVSDTAYIIIMLDHAPIGAEGSVQESFLRLNANFYEVLKDQFDHETYKILIKRGHWVAPVGIHEEFDVFVNHPISGRLIVAPIDKQKQYMRSM</sequence>
<accession>A0A1Y2DJP0</accession>
<dbReference type="OrthoDB" id="4771469at2759"/>
<keyword evidence="2" id="KW-1185">Reference proteome</keyword>
<protein>
    <submittedName>
        <fullName evidence="1">Uncharacterized protein</fullName>
    </submittedName>
</protein>
<dbReference type="RefSeq" id="XP_040712042.1">
    <property type="nucleotide sequence ID" value="XM_040858699.1"/>
</dbReference>